<dbReference type="EMBL" id="JAGRRH010000024">
    <property type="protein sequence ID" value="KAG7342753.1"/>
    <property type="molecule type" value="Genomic_DNA"/>
</dbReference>
<comment type="caution">
    <text evidence="3">The sequence shown here is derived from an EMBL/GenBank/DDBJ whole genome shotgun (WGS) entry which is preliminary data.</text>
</comment>
<feature type="compositionally biased region" description="Low complexity" evidence="1">
    <location>
        <begin position="90"/>
        <end position="108"/>
    </location>
</feature>
<name>A0A9K3P9M4_9STRA</name>
<feature type="compositionally biased region" description="Gly residues" evidence="1">
    <location>
        <begin position="55"/>
        <end position="89"/>
    </location>
</feature>
<keyword evidence="5" id="KW-1185">Reference proteome</keyword>
<accession>A0A9K3P9M4</accession>
<gene>
    <name evidence="4" type="ORF">IV203_020697</name>
    <name evidence="3" type="ORF">IV203_021613</name>
</gene>
<evidence type="ECO:0000313" key="4">
    <source>
        <dbReference type="EMBL" id="KAG7342753.1"/>
    </source>
</evidence>
<protein>
    <submittedName>
        <fullName evidence="3">Uncharacterized protein</fullName>
    </submittedName>
</protein>
<feature type="chain" id="PRO_5039844515" evidence="2">
    <location>
        <begin position="25"/>
        <end position="214"/>
    </location>
</feature>
<sequence length="214" mass="20568">MKTFPSLFILTIAALMHGSAMVTGASTDLMAESETERRLATVPPKPKHPPKVPPSGGGGGGSGSSGSGSGGSSGGSSSGSGGSSSGGSSGSSSGKSGSSSGGSSSSSSGSGGSSSSGSGGSGGSAHGVQSAVSNHASRGAKSTLLLLSIAAVAGVALAAMFVPKRKVEVSAHPLKGSINRRMNLFSHLAKHGDDAARPPRRDEDGRYINADTIV</sequence>
<evidence type="ECO:0000256" key="2">
    <source>
        <dbReference type="SAM" id="SignalP"/>
    </source>
</evidence>
<dbReference type="Proteomes" id="UP000693970">
    <property type="component" value="Unassembled WGS sequence"/>
</dbReference>
<evidence type="ECO:0000256" key="1">
    <source>
        <dbReference type="SAM" id="MobiDB-lite"/>
    </source>
</evidence>
<proteinExistence type="predicted"/>
<evidence type="ECO:0000313" key="3">
    <source>
        <dbReference type="EMBL" id="KAG7338681.1"/>
    </source>
</evidence>
<reference evidence="3" key="1">
    <citation type="journal article" date="2021" name="Sci. Rep.">
        <title>Diploid genomic architecture of Nitzschia inconspicua, an elite biomass production diatom.</title>
        <authorList>
            <person name="Oliver A."/>
            <person name="Podell S."/>
            <person name="Pinowska A."/>
            <person name="Traller J.C."/>
            <person name="Smith S.R."/>
            <person name="McClure R."/>
            <person name="Beliaev A."/>
            <person name="Bohutskyi P."/>
            <person name="Hill E.A."/>
            <person name="Rabines A."/>
            <person name="Zheng H."/>
            <person name="Allen L.Z."/>
            <person name="Kuo A."/>
            <person name="Grigoriev I.V."/>
            <person name="Allen A.E."/>
            <person name="Hazlebeck D."/>
            <person name="Allen E.E."/>
        </authorList>
    </citation>
    <scope>NUCLEOTIDE SEQUENCE</scope>
    <source>
        <strain evidence="3">Hildebrandi</strain>
    </source>
</reference>
<feature type="region of interest" description="Disordered" evidence="1">
    <location>
        <begin position="30"/>
        <end position="134"/>
    </location>
</feature>
<feature type="signal peptide" evidence="2">
    <location>
        <begin position="1"/>
        <end position="24"/>
    </location>
</feature>
<dbReference type="EMBL" id="JAGRRH010000052">
    <property type="protein sequence ID" value="KAG7338681.1"/>
    <property type="molecule type" value="Genomic_DNA"/>
</dbReference>
<organism evidence="3 5">
    <name type="scientific">Nitzschia inconspicua</name>
    <dbReference type="NCBI Taxonomy" id="303405"/>
    <lineage>
        <taxon>Eukaryota</taxon>
        <taxon>Sar</taxon>
        <taxon>Stramenopiles</taxon>
        <taxon>Ochrophyta</taxon>
        <taxon>Bacillariophyta</taxon>
        <taxon>Bacillariophyceae</taxon>
        <taxon>Bacillariophycidae</taxon>
        <taxon>Bacillariales</taxon>
        <taxon>Bacillariaceae</taxon>
        <taxon>Nitzschia</taxon>
    </lineage>
</organism>
<keyword evidence="2" id="KW-0732">Signal</keyword>
<reference evidence="3" key="2">
    <citation type="submission" date="2021-04" db="EMBL/GenBank/DDBJ databases">
        <authorList>
            <person name="Podell S."/>
        </authorList>
    </citation>
    <scope>NUCLEOTIDE SEQUENCE</scope>
    <source>
        <strain evidence="3">Hildebrandi</strain>
    </source>
</reference>
<evidence type="ECO:0000313" key="5">
    <source>
        <dbReference type="Proteomes" id="UP000693970"/>
    </source>
</evidence>
<feature type="compositionally biased region" description="Gly residues" evidence="1">
    <location>
        <begin position="109"/>
        <end position="125"/>
    </location>
</feature>
<dbReference type="AlphaFoldDB" id="A0A9K3P9M4"/>